<feature type="domain" description="Prepilin type IV endopeptidase peptidase" evidence="11">
    <location>
        <begin position="148"/>
        <end position="263"/>
    </location>
</feature>
<evidence type="ECO:0000256" key="1">
    <source>
        <dbReference type="ARBA" id="ARBA00004429"/>
    </source>
</evidence>
<feature type="transmembrane region" description="Helical" evidence="10">
    <location>
        <begin position="172"/>
        <end position="192"/>
    </location>
</feature>
<feature type="transmembrane region" description="Helical" evidence="10">
    <location>
        <begin position="198"/>
        <end position="215"/>
    </location>
</feature>
<keyword evidence="3" id="KW-1003">Cell membrane</keyword>
<evidence type="ECO:0000256" key="8">
    <source>
        <dbReference type="RuleBase" id="RU003793"/>
    </source>
</evidence>
<evidence type="ECO:0000259" key="11">
    <source>
        <dbReference type="Pfam" id="PF01478"/>
    </source>
</evidence>
<comment type="similarity">
    <text evidence="2 8">Belongs to the peptidase A24 family.</text>
</comment>
<dbReference type="PANTHER" id="PTHR30487">
    <property type="entry name" value="TYPE 4 PREPILIN-LIKE PROTEINS LEADER PEPTIDE-PROCESSING ENZYME"/>
    <property type="match status" value="1"/>
</dbReference>
<comment type="caution">
    <text evidence="13">The sequence shown here is derived from an EMBL/GenBank/DDBJ whole genome shotgun (WGS) entry which is preliminary data.</text>
</comment>
<dbReference type="Proteomes" id="UP000661077">
    <property type="component" value="Unassembled WGS sequence"/>
</dbReference>
<dbReference type="Pfam" id="PF01478">
    <property type="entry name" value="Peptidase_A24"/>
    <property type="match status" value="1"/>
</dbReference>
<dbReference type="Gene3D" id="1.20.120.1220">
    <property type="match status" value="1"/>
</dbReference>
<name>A0ABS1WR53_9GAMM</name>
<evidence type="ECO:0000256" key="4">
    <source>
        <dbReference type="ARBA" id="ARBA00022519"/>
    </source>
</evidence>
<evidence type="ECO:0000256" key="3">
    <source>
        <dbReference type="ARBA" id="ARBA00022475"/>
    </source>
</evidence>
<evidence type="ECO:0000256" key="10">
    <source>
        <dbReference type="SAM" id="Phobius"/>
    </source>
</evidence>
<feature type="transmembrane region" description="Helical" evidence="10">
    <location>
        <begin position="18"/>
        <end position="38"/>
    </location>
</feature>
<evidence type="ECO:0000259" key="12">
    <source>
        <dbReference type="Pfam" id="PF06750"/>
    </source>
</evidence>
<evidence type="ECO:0000313" key="13">
    <source>
        <dbReference type="EMBL" id="MBM0103456.1"/>
    </source>
</evidence>
<keyword evidence="14" id="KW-1185">Reference proteome</keyword>
<dbReference type="EMBL" id="JAEVLS010000001">
    <property type="protein sequence ID" value="MBM0103456.1"/>
    <property type="molecule type" value="Genomic_DNA"/>
</dbReference>
<keyword evidence="9" id="KW-0511">Multifunctional enzyme</keyword>
<dbReference type="EC" id="3.4.23.43" evidence="9"/>
<evidence type="ECO:0000313" key="14">
    <source>
        <dbReference type="Proteomes" id="UP000661077"/>
    </source>
</evidence>
<dbReference type="PANTHER" id="PTHR30487:SF0">
    <property type="entry name" value="PREPILIN LEADER PEPTIDASE_N-METHYLTRANSFERASE-RELATED"/>
    <property type="match status" value="1"/>
</dbReference>
<keyword evidence="4" id="KW-0997">Cell inner membrane</keyword>
<sequence>MQEVFGTLQYLLAASPTAWIVSMLVLGLLVGSFLNVVIHRLPIMMEREWQAQAHEILGPNAYDPPRAEPIERKPYNLLVPRSACPKCGALITALQNVPVISYLFLRGACANCGTKISIRYPLIELFTGVLSAAVAWKFGVSWYCGAALLLTWALVALSAIDFDHQLLPDQITLPLLWLGLLLSLAPTLPSSWLPADSVSSIVGAAAGYLILWSIYHLFKLLTGKEGMGYGDFKLLGALGAWLGWQSLLDIVLVSASVGSAVGITLMLRGRDRNVPIPFGPFLAAAGWIALMWGDRLPARLMLAGTL</sequence>
<dbReference type="EC" id="2.1.1.-" evidence="9"/>
<evidence type="ECO:0000256" key="2">
    <source>
        <dbReference type="ARBA" id="ARBA00005801"/>
    </source>
</evidence>
<keyword evidence="9" id="KW-0378">Hydrolase</keyword>
<reference evidence="13 14" key="1">
    <citation type="journal article" date="2021" name="Int. J. Syst. Evol. Microbiol.">
        <title>Steroidobacter gossypii sp. nov., isolated from soil of cotton cropping field.</title>
        <authorList>
            <person name="Huang R."/>
            <person name="Yang S."/>
            <person name="Zhen C."/>
            <person name="Liu W."/>
        </authorList>
    </citation>
    <scope>NUCLEOTIDE SEQUENCE [LARGE SCALE GENOMIC DNA]</scope>
    <source>
        <strain evidence="13 14">S1-65</strain>
    </source>
</reference>
<keyword evidence="6 10" id="KW-1133">Transmembrane helix</keyword>
<feature type="transmembrane region" description="Helical" evidence="10">
    <location>
        <begin position="250"/>
        <end position="267"/>
    </location>
</feature>
<keyword evidence="7 10" id="KW-0472">Membrane</keyword>
<comment type="catalytic activity">
    <reaction evidence="9">
        <text>Typically cleaves a -Gly-|-Phe- bond to release an N-terminal, basic peptide of 5-8 residues from type IV prepilin, and then N-methylates the new N-terminal amino group, the methyl donor being S-adenosyl-L-methionine.</text>
        <dbReference type="EC" id="3.4.23.43"/>
    </reaction>
</comment>
<evidence type="ECO:0000256" key="9">
    <source>
        <dbReference type="RuleBase" id="RU003794"/>
    </source>
</evidence>
<dbReference type="InterPro" id="IPR010627">
    <property type="entry name" value="Prepilin_pept_A24_N"/>
</dbReference>
<dbReference type="InterPro" id="IPR000045">
    <property type="entry name" value="Prepilin_IV_endopep_pep"/>
</dbReference>
<evidence type="ECO:0000256" key="6">
    <source>
        <dbReference type="ARBA" id="ARBA00022989"/>
    </source>
</evidence>
<dbReference type="PRINTS" id="PR00864">
    <property type="entry name" value="PREPILNPTASE"/>
</dbReference>
<feature type="domain" description="Prepilin peptidase A24 N-terminal" evidence="12">
    <location>
        <begin position="25"/>
        <end position="138"/>
    </location>
</feature>
<dbReference type="InterPro" id="IPR050882">
    <property type="entry name" value="Prepilin_peptidase/N-MTase"/>
</dbReference>
<gene>
    <name evidence="13" type="ORF">JM946_01820</name>
</gene>
<feature type="transmembrane region" description="Helical" evidence="10">
    <location>
        <begin position="140"/>
        <end position="160"/>
    </location>
</feature>
<keyword evidence="9" id="KW-0808">Transferase</keyword>
<evidence type="ECO:0000256" key="7">
    <source>
        <dbReference type="ARBA" id="ARBA00023136"/>
    </source>
</evidence>
<keyword evidence="9" id="KW-0645">Protease</keyword>
<protein>
    <recommendedName>
        <fullName evidence="9">Prepilin leader peptidase/N-methyltransferase</fullName>
        <ecNumber evidence="9">2.1.1.-</ecNumber>
        <ecNumber evidence="9">3.4.23.43</ecNumber>
    </recommendedName>
</protein>
<proteinExistence type="inferred from homology"/>
<evidence type="ECO:0000256" key="5">
    <source>
        <dbReference type="ARBA" id="ARBA00022692"/>
    </source>
</evidence>
<organism evidence="13 14">
    <name type="scientific">Steroidobacter gossypii</name>
    <dbReference type="NCBI Taxonomy" id="2805490"/>
    <lineage>
        <taxon>Bacteria</taxon>
        <taxon>Pseudomonadati</taxon>
        <taxon>Pseudomonadota</taxon>
        <taxon>Gammaproteobacteria</taxon>
        <taxon>Steroidobacterales</taxon>
        <taxon>Steroidobacteraceae</taxon>
        <taxon>Steroidobacter</taxon>
    </lineage>
</organism>
<keyword evidence="9" id="KW-0489">Methyltransferase</keyword>
<keyword evidence="5 9" id="KW-0812">Transmembrane</keyword>
<comment type="function">
    <text evidence="9">Plays an essential role in type IV pili and type II pseudopili formation by proteolytically removing the leader sequence from substrate proteins and subsequently monomethylating the alpha-amino group of the newly exposed N-terminal phenylalanine.</text>
</comment>
<comment type="subcellular location">
    <subcellularLocation>
        <location evidence="1">Cell inner membrane</location>
        <topology evidence="1">Multi-pass membrane protein</topology>
    </subcellularLocation>
    <subcellularLocation>
        <location evidence="9">Cell membrane</location>
        <topology evidence="9">Multi-pass membrane protein</topology>
    </subcellularLocation>
</comment>
<feature type="transmembrane region" description="Helical" evidence="10">
    <location>
        <begin position="274"/>
        <end position="292"/>
    </location>
</feature>
<dbReference type="Pfam" id="PF06750">
    <property type="entry name" value="A24_N_bact"/>
    <property type="match status" value="1"/>
</dbReference>
<accession>A0ABS1WR53</accession>
<dbReference type="InterPro" id="IPR014032">
    <property type="entry name" value="Peptidase_A24A_bac"/>
</dbReference>
<dbReference type="RefSeq" id="WP_203165429.1">
    <property type="nucleotide sequence ID" value="NZ_JAEVLS010000001.1"/>
</dbReference>